<proteinExistence type="inferred from homology"/>
<reference evidence="25 26" key="1">
    <citation type="journal article" date="2018" name="Mol. Genet. Genomics">
        <title>The red deer Cervus elaphus genome CerEla1.0: sequencing, annotating, genes, and chromosomes.</title>
        <authorList>
            <person name="Bana N.A."/>
            <person name="Nyiri A."/>
            <person name="Nagy J."/>
            <person name="Frank K."/>
            <person name="Nagy T."/>
            <person name="Steger V."/>
            <person name="Schiller M."/>
            <person name="Lakatos P."/>
            <person name="Sugar L."/>
            <person name="Horn P."/>
            <person name="Barta E."/>
            <person name="Orosz L."/>
        </authorList>
    </citation>
    <scope>NUCLEOTIDE SEQUENCE [LARGE SCALE GENOMIC DNA]</scope>
    <source>
        <strain evidence="25">Hungarian</strain>
    </source>
</reference>
<feature type="coiled-coil region" evidence="22">
    <location>
        <begin position="404"/>
        <end position="431"/>
    </location>
</feature>
<comment type="similarity">
    <text evidence="3">Belongs to the DNA polymerase type-A family.</text>
</comment>
<evidence type="ECO:0000256" key="12">
    <source>
        <dbReference type="ARBA" id="ARBA00023128"/>
    </source>
</evidence>
<dbReference type="InterPro" id="IPR047580">
    <property type="entry name" value="POLG_palm_dom"/>
</dbReference>
<evidence type="ECO:0000256" key="19">
    <source>
        <dbReference type="ARBA" id="ARBA00052508"/>
    </source>
</evidence>
<evidence type="ECO:0000256" key="20">
    <source>
        <dbReference type="ARBA" id="ARBA00064138"/>
    </source>
</evidence>
<comment type="cofactor">
    <cofactor evidence="1">
        <name>Mg(2+)</name>
        <dbReference type="ChEBI" id="CHEBI:18420"/>
    </cofactor>
</comment>
<keyword evidence="9" id="KW-0460">Magnesium</keyword>
<keyword evidence="10" id="KW-0239">DNA-directed DNA polymerase</keyword>
<comment type="catalytic activity">
    <reaction evidence="17">
        <text>DNA(n) + a 2'-deoxyribonucleoside 5'-triphosphate = DNA(n+1) + diphosphate</text>
        <dbReference type="Rhea" id="RHEA:22508"/>
        <dbReference type="Rhea" id="RHEA-COMP:17339"/>
        <dbReference type="Rhea" id="RHEA-COMP:17340"/>
        <dbReference type="ChEBI" id="CHEBI:33019"/>
        <dbReference type="ChEBI" id="CHEBI:61560"/>
        <dbReference type="ChEBI" id="CHEBI:173112"/>
        <dbReference type="EC" id="2.7.7.7"/>
    </reaction>
    <physiologicalReaction direction="left-to-right" evidence="17">
        <dbReference type="Rhea" id="RHEA:22509"/>
    </physiologicalReaction>
</comment>
<evidence type="ECO:0000256" key="18">
    <source>
        <dbReference type="ARBA" id="ARBA00051080"/>
    </source>
</evidence>
<dbReference type="EMBL" id="MKHE01000013">
    <property type="protein sequence ID" value="OWK09042.1"/>
    <property type="molecule type" value="Genomic_DNA"/>
</dbReference>
<dbReference type="InterPro" id="IPR002297">
    <property type="entry name" value="DNA-dir_DNA_pol_A_mt"/>
</dbReference>
<evidence type="ECO:0000256" key="14">
    <source>
        <dbReference type="ARBA" id="ARBA00031966"/>
    </source>
</evidence>
<feature type="region of interest" description="Disordered" evidence="23">
    <location>
        <begin position="285"/>
        <end position="306"/>
    </location>
</feature>
<keyword evidence="7" id="KW-0548">Nucleotidyltransferase</keyword>
<comment type="catalytic activity">
    <reaction evidence="18">
        <text>a 3'-end 2'-deoxyribonucleotidyl-deoxyribonucleotide-DNA + H2O = a 3'-end 2'-deoxyribonucleotide-DNA + a 2'-deoxyribonucleoside 5'-phosphate + H(+)</text>
        <dbReference type="Rhea" id="RHEA:77911"/>
        <dbReference type="Rhea" id="RHEA-COMP:13863"/>
        <dbReference type="Rhea" id="RHEA-COMP:19009"/>
        <dbReference type="ChEBI" id="CHEBI:15377"/>
        <dbReference type="ChEBI" id="CHEBI:15378"/>
        <dbReference type="ChEBI" id="CHEBI:65317"/>
        <dbReference type="ChEBI" id="CHEBI:138148"/>
        <dbReference type="ChEBI" id="CHEBI:228185"/>
    </reaction>
    <physiologicalReaction direction="left-to-right" evidence="18">
        <dbReference type="Rhea" id="RHEA:77912"/>
    </physiologicalReaction>
</comment>
<dbReference type="SUPFAM" id="SSF53098">
    <property type="entry name" value="Ribonuclease H-like"/>
    <property type="match status" value="1"/>
</dbReference>
<evidence type="ECO:0000256" key="17">
    <source>
        <dbReference type="ARBA" id="ARBA00047303"/>
    </source>
</evidence>
<evidence type="ECO:0000256" key="9">
    <source>
        <dbReference type="ARBA" id="ARBA00022842"/>
    </source>
</evidence>
<comment type="subcellular location">
    <subcellularLocation>
        <location evidence="2">Mitochondrion matrix</location>
        <location evidence="2">Mitochondrion nucleoid</location>
    </subcellularLocation>
</comment>
<evidence type="ECO:0000256" key="15">
    <source>
        <dbReference type="ARBA" id="ARBA00035717"/>
    </source>
</evidence>
<gene>
    <name evidence="25" type="ORF">Celaphus_00015202</name>
</gene>
<evidence type="ECO:0000313" key="25">
    <source>
        <dbReference type="EMBL" id="OWK09042.1"/>
    </source>
</evidence>
<keyword evidence="22" id="KW-0175">Coiled coil</keyword>
<dbReference type="GO" id="GO:0006264">
    <property type="term" value="P:mitochondrial DNA replication"/>
    <property type="evidence" value="ECO:0007669"/>
    <property type="project" value="InterPro"/>
</dbReference>
<feature type="compositionally biased region" description="Low complexity" evidence="23">
    <location>
        <begin position="9"/>
        <end position="35"/>
    </location>
</feature>
<evidence type="ECO:0000256" key="1">
    <source>
        <dbReference type="ARBA" id="ARBA00001946"/>
    </source>
</evidence>
<feature type="compositionally biased region" description="Pro residues" evidence="23">
    <location>
        <begin position="36"/>
        <end position="46"/>
    </location>
</feature>
<comment type="caution">
    <text evidence="25">The sequence shown here is derived from an EMBL/GenBank/DDBJ whole genome shotgun (WGS) entry which is preliminary data.</text>
</comment>
<name>A0A212CSY3_CEREH</name>
<evidence type="ECO:0000256" key="4">
    <source>
        <dbReference type="ARBA" id="ARBA00012417"/>
    </source>
</evidence>
<dbReference type="InterPro" id="IPR012337">
    <property type="entry name" value="RNaseH-like_sf"/>
</dbReference>
<evidence type="ECO:0000256" key="3">
    <source>
        <dbReference type="ARBA" id="ARBA00007705"/>
    </source>
</evidence>
<evidence type="ECO:0000256" key="6">
    <source>
        <dbReference type="ARBA" id="ARBA00022679"/>
    </source>
</evidence>
<evidence type="ECO:0000256" key="22">
    <source>
        <dbReference type="SAM" id="Coils"/>
    </source>
</evidence>
<keyword evidence="12" id="KW-0496">Mitochondrion</keyword>
<dbReference type="SMART" id="SM00482">
    <property type="entry name" value="POLAc"/>
    <property type="match status" value="1"/>
</dbReference>
<evidence type="ECO:0000256" key="23">
    <source>
        <dbReference type="SAM" id="MobiDB-lite"/>
    </source>
</evidence>
<sequence length="1233" mass="137697">MSRLLWRKVAGATVGPGPVPAPGRWVSSSASDPVPSDGPPPPPPVPSSEGGQLRHNPLHIQMLSRGLHEQIFGPGGERPDEAAVHRSVEHLQKHGLWGQPAAPLPDVELRLPPLLGGSLDQHFRLLAQKQSLPYLEAANSLLQAQLPPRPPSWAWAEGWTRYGPAGEAEPVAIPEERALVFDVEFPNNPPLSRRLVEERYSWTSQLSPADLIPLEVPASAGGPAQQEQRERLVVGHNVSFDRAHIREQYLIQGSHMRFLDTMSMHMAISGLSSFQRSLWMAARQGKHKARPPTQRGQKSQSKANGPAISSWDWLDISSVNNLADVHGLYVGGPRLEKEPRELFIKGNMKDVRENFQDLMQYCAQDVWATYEVFQQQLPLFLERCPHPVTLAGMLEMGVSYLPVNQNWERYLAEAQSTYEELQREMKKSLMDLANDACQLLSGERYKEDPWLWDLEWDVQEFKQKKAKKGKRREPAAASKLPVEGADAPGDPRDQEDPGPPSEEEEFQRDVTARTCLEQLRGTTELLPKRPQHLPGHPGWYRKLCPRLDDPAWTPGPSLLSLQMRVTPKLMALTWDGFPLHYSEQHGWGYLVPGRRDNLAQVPAGSALTSAGAACPHTAIESLYRRHCLEQGKQQPEPPQGDLAEEFLLSDSGALWQTVEELGCLEVEAEAKMENSREAVPGQLLPPTAAGGPKASQPAYHHGNGPYNDVDIPGCWFFKLPHKDGNSCNVGSPFAKDFLPKMEDGTLQAGPGGASGPRALEINKMISFWRNAHKRISSQMVVWLPRSALPRAVTRHASYDEEGRYGAILPQVVTAGTITRRAVEPTWLTASNARPDRVGSELKAMVQAPPGYVLVGADVDSQELWIAAVLGDAHFAGMHGEREPGLKWSEAAWGVAGRALPRPPLSLSPRAPGCTAFGWMTLQGRKSRGTDLHSKTAATVGISREHAKIINYGRIYGAGQPFAERLLMQFNHRLTRQEAAEKAQQMYAVTKGLRRYRLSDEGEWLVKELDLPVDRAEDGWISLKDLRKIQREASKKSRWKKWEVVAERAWMGGTESEMFNKLENIATSDIPRTPVLGCRISRALEPCAVRGEFMTSRVNWVVQSSAVDYLHLMLVAMKWLFEEFSIDGRFCISIHDEVRYLVREEDRYRAALALQITNLLTRCMFAHKLGLNDLPQSVAFFSTVDIDQCLRKEVTMDCKTPSNPTGMERRYGIPQGEALDIYQIIELTKGSLEK</sequence>
<organism evidence="25 26">
    <name type="scientific">Cervus elaphus hippelaphus</name>
    <name type="common">European red deer</name>
    <dbReference type="NCBI Taxonomy" id="46360"/>
    <lineage>
        <taxon>Eukaryota</taxon>
        <taxon>Metazoa</taxon>
        <taxon>Chordata</taxon>
        <taxon>Craniata</taxon>
        <taxon>Vertebrata</taxon>
        <taxon>Euteleostomi</taxon>
        <taxon>Mammalia</taxon>
        <taxon>Eutheria</taxon>
        <taxon>Laurasiatheria</taxon>
        <taxon>Artiodactyla</taxon>
        <taxon>Ruminantia</taxon>
        <taxon>Pecora</taxon>
        <taxon>Cervidae</taxon>
        <taxon>Cervinae</taxon>
        <taxon>Cervus</taxon>
    </lineage>
</organism>
<dbReference type="FunFam" id="1.20.5.3960:FF:000002">
    <property type="entry name" value="DNA polymerase gamma, catalytic subunit"/>
    <property type="match status" value="1"/>
</dbReference>
<protein>
    <recommendedName>
        <fullName evidence="5">DNA polymerase subunit gamma-1</fullName>
        <ecNumber evidence="4">2.7.7.7</ecNumber>
    </recommendedName>
    <alternativeName>
        <fullName evidence="16">3'-5' exodeoxyribonuclease</fullName>
    </alternativeName>
    <alternativeName>
        <fullName evidence="15">5'-deoxyribose-phosphate lyase</fullName>
    </alternativeName>
    <alternativeName>
        <fullName evidence="14">Mitochondrial DNA polymerase catalytic subunit</fullName>
    </alternativeName>
    <alternativeName>
        <fullName evidence="21">PolG-alpha</fullName>
    </alternativeName>
</protein>
<dbReference type="FunFam" id="3.30.420.390:FF:000001">
    <property type="entry name" value="DNA polymerase gamma, catalytic subunit"/>
    <property type="match status" value="1"/>
</dbReference>
<dbReference type="Proteomes" id="UP000242450">
    <property type="component" value="Chromosome 13"/>
</dbReference>
<evidence type="ECO:0000256" key="8">
    <source>
        <dbReference type="ARBA" id="ARBA00022705"/>
    </source>
</evidence>
<dbReference type="GO" id="GO:0003887">
    <property type="term" value="F:DNA-directed DNA polymerase activity"/>
    <property type="evidence" value="ECO:0007669"/>
    <property type="project" value="UniProtKB-KW"/>
</dbReference>
<keyword evidence="6" id="KW-0808">Transferase</keyword>
<dbReference type="GO" id="GO:0003677">
    <property type="term" value="F:DNA binding"/>
    <property type="evidence" value="ECO:0007669"/>
    <property type="project" value="UniProtKB-KW"/>
</dbReference>
<dbReference type="PROSITE" id="PS00447">
    <property type="entry name" value="DNA_POLYMERASE_A"/>
    <property type="match status" value="1"/>
</dbReference>
<dbReference type="PRINTS" id="PR00867">
    <property type="entry name" value="DNAPOLG"/>
</dbReference>
<dbReference type="InterPro" id="IPR041336">
    <property type="entry name" value="DNApol_Exo"/>
</dbReference>
<keyword evidence="26" id="KW-1185">Reference proteome</keyword>
<dbReference type="OrthoDB" id="5588663at2759"/>
<dbReference type="EC" id="2.7.7.7" evidence="4"/>
<dbReference type="InterPro" id="IPR043502">
    <property type="entry name" value="DNA/RNA_pol_sf"/>
</dbReference>
<evidence type="ECO:0000256" key="10">
    <source>
        <dbReference type="ARBA" id="ARBA00022932"/>
    </source>
</evidence>
<comment type="catalytic activity">
    <reaction evidence="19">
        <text>a 5'-end 2'-deoxyribose-2'-deoxyribonucleotide-DNA = (2E,4S)-4-hydroxypenten-2-al-5-phosphate + a 5'-end 5'-phospho-2'-deoxyribonucleoside-DNA + H(+)</text>
        <dbReference type="Rhea" id="RHEA:76255"/>
        <dbReference type="Rhea" id="RHEA-COMP:13180"/>
        <dbReference type="Rhea" id="RHEA-COMP:18657"/>
        <dbReference type="ChEBI" id="CHEBI:15378"/>
        <dbReference type="ChEBI" id="CHEBI:136412"/>
        <dbReference type="ChEBI" id="CHEBI:195194"/>
        <dbReference type="ChEBI" id="CHEBI:195195"/>
    </reaction>
    <physiologicalReaction direction="left-to-right" evidence="19">
        <dbReference type="Rhea" id="RHEA:76256"/>
    </physiologicalReaction>
</comment>
<evidence type="ECO:0000259" key="24">
    <source>
        <dbReference type="SMART" id="SM00482"/>
    </source>
</evidence>
<dbReference type="SUPFAM" id="SSF56672">
    <property type="entry name" value="DNA/RNA polymerases"/>
    <property type="match status" value="1"/>
</dbReference>
<evidence type="ECO:0000256" key="13">
    <source>
        <dbReference type="ARBA" id="ARBA00023271"/>
    </source>
</evidence>
<dbReference type="FunFam" id="1.10.150.20:FF:000024">
    <property type="entry name" value="DNA polymerase gamma, catalytic subunit"/>
    <property type="match status" value="1"/>
</dbReference>
<evidence type="ECO:0000256" key="16">
    <source>
        <dbReference type="ARBA" id="ARBA00042791"/>
    </source>
</evidence>
<dbReference type="InterPro" id="IPR001098">
    <property type="entry name" value="DNA-dir_DNA_pol_A_palm_dom"/>
</dbReference>
<dbReference type="GO" id="GO:0008408">
    <property type="term" value="F:3'-5' exonuclease activity"/>
    <property type="evidence" value="ECO:0007669"/>
    <property type="project" value="TreeGrafter"/>
</dbReference>
<keyword evidence="11" id="KW-0238">DNA-binding</keyword>
<evidence type="ECO:0000256" key="2">
    <source>
        <dbReference type="ARBA" id="ARBA00004436"/>
    </source>
</evidence>
<dbReference type="InterPro" id="IPR019760">
    <property type="entry name" value="DNA-dir_DNA_pol_A_CS"/>
</dbReference>
<evidence type="ECO:0000256" key="7">
    <source>
        <dbReference type="ARBA" id="ARBA00022695"/>
    </source>
</evidence>
<dbReference type="CDD" id="cd08641">
    <property type="entry name" value="DNA_pol_gammaA"/>
    <property type="match status" value="1"/>
</dbReference>
<dbReference type="Gene3D" id="1.20.5.3960">
    <property type="match status" value="1"/>
</dbReference>
<comment type="subunit">
    <text evidence="20">Heterotrimer composed of a catalytic subunit and a homodimer of accessory subunits (POLG:POLG2). Interacts with TTC3. Interacts with LIG3.</text>
</comment>
<dbReference type="GO" id="GO:0005760">
    <property type="term" value="C:gamma DNA polymerase complex"/>
    <property type="evidence" value="ECO:0007669"/>
    <property type="project" value="InterPro"/>
</dbReference>
<dbReference type="Pfam" id="PF18136">
    <property type="entry name" value="DNApol_Exo"/>
    <property type="match status" value="1"/>
</dbReference>
<feature type="region of interest" description="Disordered" evidence="23">
    <location>
        <begin position="681"/>
        <end position="703"/>
    </location>
</feature>
<dbReference type="GO" id="GO:0042645">
    <property type="term" value="C:mitochondrial nucleoid"/>
    <property type="evidence" value="ECO:0007669"/>
    <property type="project" value="UniProtKB-SubCell"/>
</dbReference>
<feature type="compositionally biased region" description="Polar residues" evidence="23">
    <location>
        <begin position="294"/>
        <end position="303"/>
    </location>
</feature>
<feature type="region of interest" description="Disordered" evidence="23">
    <location>
        <begin position="1"/>
        <end position="54"/>
    </location>
</feature>
<dbReference type="PANTHER" id="PTHR10267">
    <property type="entry name" value="DNA POLYMERASE SUBUNIT GAMMA-1"/>
    <property type="match status" value="1"/>
</dbReference>
<evidence type="ECO:0000256" key="5">
    <source>
        <dbReference type="ARBA" id="ARBA00015350"/>
    </source>
</evidence>
<dbReference type="Gene3D" id="1.10.150.20">
    <property type="entry name" value="5' to 3' exonuclease, C-terminal subdomain"/>
    <property type="match status" value="1"/>
</dbReference>
<keyword evidence="13" id="KW-1135">Mitochondrion nucleoid</keyword>
<evidence type="ECO:0000313" key="26">
    <source>
        <dbReference type="Proteomes" id="UP000242450"/>
    </source>
</evidence>
<dbReference type="PANTHER" id="PTHR10267:SF0">
    <property type="entry name" value="DNA POLYMERASE SUBUNIT GAMMA-1"/>
    <property type="match status" value="1"/>
</dbReference>
<keyword evidence="8" id="KW-0235">DNA replication</keyword>
<dbReference type="Gene3D" id="3.30.420.390">
    <property type="match status" value="3"/>
</dbReference>
<evidence type="ECO:0000256" key="11">
    <source>
        <dbReference type="ARBA" id="ARBA00023125"/>
    </source>
</evidence>
<evidence type="ECO:0000256" key="21">
    <source>
        <dbReference type="ARBA" id="ARBA00082654"/>
    </source>
</evidence>
<feature type="domain" description="DNA-directed DNA polymerase family A palm" evidence="24">
    <location>
        <begin position="838"/>
        <end position="1145"/>
    </location>
</feature>
<accession>A0A212CSY3</accession>
<dbReference type="AlphaFoldDB" id="A0A212CSY3"/>
<feature type="region of interest" description="Disordered" evidence="23">
    <location>
        <begin position="463"/>
        <end position="510"/>
    </location>
</feature>